<evidence type="ECO:0000313" key="5">
    <source>
        <dbReference type="Proteomes" id="UP000029050"/>
    </source>
</evidence>
<feature type="transmembrane region" description="Helical" evidence="3">
    <location>
        <begin position="135"/>
        <end position="158"/>
    </location>
</feature>
<comment type="similarity">
    <text evidence="2">Belongs to the CDP-alcohol phosphatidyltransferase class-I family.</text>
</comment>
<dbReference type="GO" id="GO:0008654">
    <property type="term" value="P:phospholipid biosynthetic process"/>
    <property type="evidence" value="ECO:0007669"/>
    <property type="project" value="InterPro"/>
</dbReference>
<dbReference type="Proteomes" id="UP000029050">
    <property type="component" value="Unassembled WGS sequence"/>
</dbReference>
<feature type="transmembrane region" description="Helical" evidence="3">
    <location>
        <begin position="101"/>
        <end position="123"/>
    </location>
</feature>
<dbReference type="Pfam" id="PF01066">
    <property type="entry name" value="CDP-OH_P_transf"/>
    <property type="match status" value="1"/>
</dbReference>
<feature type="transmembrane region" description="Helical" evidence="3">
    <location>
        <begin position="76"/>
        <end position="95"/>
    </location>
</feature>
<sequence length="210" mass="23064">MPSKDDEQAAISGGRRRLAMLVPHMLTTMRILCTLSLPFLPLPSVAFIIVYVLAGLSDVLDGMLARRWHVASSFGASYDSIADTVFTLVCIWLFLSYLLWPVWLIAALACICVIKSLTAIIGWRKYRLIPFVHSTLNKITGILVFFTPMLIIAASLIAAPEHITNGPRTLILVGLCLFAAAAAVDELVITLLSPSFDANRRSSVHIRRSV</sequence>
<dbReference type="PROSITE" id="PS00379">
    <property type="entry name" value="CDP_ALCOHOL_P_TRANSF"/>
    <property type="match status" value="1"/>
</dbReference>
<dbReference type="eggNOG" id="COG0558">
    <property type="taxonomic scope" value="Bacteria"/>
</dbReference>
<gene>
    <name evidence="4" type="ORF">BPSY_1931</name>
</gene>
<keyword evidence="1 2" id="KW-0808">Transferase</keyword>
<dbReference type="GO" id="GO:0016020">
    <property type="term" value="C:membrane"/>
    <property type="evidence" value="ECO:0007669"/>
    <property type="project" value="InterPro"/>
</dbReference>
<dbReference type="InterPro" id="IPR000462">
    <property type="entry name" value="CDP-OH_P_trans"/>
</dbReference>
<dbReference type="InterPro" id="IPR043130">
    <property type="entry name" value="CDP-OH_PTrfase_TM_dom"/>
</dbReference>
<dbReference type="RefSeq" id="WP_051921908.1">
    <property type="nucleotide sequence ID" value="NZ_JGZI01000010.1"/>
</dbReference>
<organism evidence="4 5">
    <name type="scientific">Bifidobacterium psychraerophilum</name>
    <dbReference type="NCBI Taxonomy" id="218140"/>
    <lineage>
        <taxon>Bacteria</taxon>
        <taxon>Bacillati</taxon>
        <taxon>Actinomycetota</taxon>
        <taxon>Actinomycetes</taxon>
        <taxon>Bifidobacteriales</taxon>
        <taxon>Bifidobacteriaceae</taxon>
        <taxon>Bifidobacterium</taxon>
    </lineage>
</organism>
<accession>A0A087CE22</accession>
<dbReference type="Gene3D" id="1.20.120.1760">
    <property type="match status" value="1"/>
</dbReference>
<dbReference type="AlphaFoldDB" id="A0A087CE22"/>
<keyword evidence="3" id="KW-0472">Membrane</keyword>
<evidence type="ECO:0000256" key="3">
    <source>
        <dbReference type="SAM" id="Phobius"/>
    </source>
</evidence>
<dbReference type="STRING" id="218140.BPSY_1931"/>
<dbReference type="GO" id="GO:0016780">
    <property type="term" value="F:phosphotransferase activity, for other substituted phosphate groups"/>
    <property type="evidence" value="ECO:0007669"/>
    <property type="project" value="InterPro"/>
</dbReference>
<feature type="transmembrane region" description="Helical" evidence="3">
    <location>
        <begin position="170"/>
        <end position="192"/>
    </location>
</feature>
<dbReference type="GeneID" id="98301120"/>
<reference evidence="4 5" key="1">
    <citation type="submission" date="2014-03" db="EMBL/GenBank/DDBJ databases">
        <title>Genomics of Bifidobacteria.</title>
        <authorList>
            <person name="Ventura M."/>
            <person name="Milani C."/>
            <person name="Lugli G.A."/>
        </authorList>
    </citation>
    <scope>NUCLEOTIDE SEQUENCE [LARGE SCALE GENOMIC DNA]</scope>
    <source>
        <strain evidence="4 5">LMG 21775</strain>
    </source>
</reference>
<keyword evidence="3" id="KW-0812">Transmembrane</keyword>
<dbReference type="InterPro" id="IPR048254">
    <property type="entry name" value="CDP_ALCOHOL_P_TRANSF_CS"/>
</dbReference>
<dbReference type="OrthoDB" id="9796672at2"/>
<dbReference type="EMBL" id="JGZI01000010">
    <property type="protein sequence ID" value="KFI81522.1"/>
    <property type="molecule type" value="Genomic_DNA"/>
</dbReference>
<protein>
    <submittedName>
        <fullName evidence="4">CDP-alcohol phosphatidyltransferase</fullName>
    </submittedName>
</protein>
<name>A0A087CE22_9BIFI</name>
<proteinExistence type="inferred from homology"/>
<keyword evidence="5" id="KW-1185">Reference proteome</keyword>
<evidence type="ECO:0000256" key="2">
    <source>
        <dbReference type="RuleBase" id="RU003750"/>
    </source>
</evidence>
<keyword evidence="3" id="KW-1133">Transmembrane helix</keyword>
<evidence type="ECO:0000313" key="4">
    <source>
        <dbReference type="EMBL" id="KFI81522.1"/>
    </source>
</evidence>
<comment type="caution">
    <text evidence="4">The sequence shown here is derived from an EMBL/GenBank/DDBJ whole genome shotgun (WGS) entry which is preliminary data.</text>
</comment>
<evidence type="ECO:0000256" key="1">
    <source>
        <dbReference type="ARBA" id="ARBA00022679"/>
    </source>
</evidence>